<proteinExistence type="predicted"/>
<comment type="caution">
    <text evidence="1">The sequence shown here is derived from an EMBL/GenBank/DDBJ whole genome shotgun (WGS) entry which is preliminary data.</text>
</comment>
<dbReference type="AlphaFoldDB" id="A0A3A1YCH2"/>
<protein>
    <submittedName>
        <fullName evidence="1">Uncharacterized protein</fullName>
    </submittedName>
</protein>
<name>A0A3A1YCH2_9GAMM</name>
<organism evidence="1 2">
    <name type="scientific">Psittacicella gerlachiana</name>
    <dbReference type="NCBI Taxonomy" id="2028574"/>
    <lineage>
        <taxon>Bacteria</taxon>
        <taxon>Pseudomonadati</taxon>
        <taxon>Pseudomonadota</taxon>
        <taxon>Gammaproteobacteria</taxon>
        <taxon>Pasteurellales</taxon>
        <taxon>Psittacicellaceae</taxon>
        <taxon>Psittacicella</taxon>
    </lineage>
</organism>
<accession>A0A3A1YCH2</accession>
<sequence>MFESFKKYLKFFKLRDTETLAKPNYDLNTQEPALLKQSRDYHIKKIVVTLAASEKVASLSPYLYQAKVSTSVGNKFDVHKDNASTISLLRTEYNYEQQLGFNEYEVEANKLSYLSQELEDKTNENKVKDDKVQESQIKVDLSTRVREVNNQPSVNFYSEVDSNVLNDDKLQSIEELGLFFHQYLYSLIEINIKDRKYNLERSTISEQALASSILANSFTIDQTKSLKDLDYLASVTVSSNYNGNDYTLSDIEHNLADYVSLINLDRIHLDLQAQRVKSICIDVLKREFKNISATRLNTLLVNLFYRDLQGSQYIGEQSVFLRLVVEELNFSKLHFVALKNPCVYNLNEGLKARFIFILLVSPEEVELVNRSLQTLIKKAQEYSCNLLKFGIPTDVEEVWKDLANLDWKFKISKNNS</sequence>
<keyword evidence="2" id="KW-1185">Reference proteome</keyword>
<gene>
    <name evidence="1" type="ORF">CKF59_06010</name>
</gene>
<evidence type="ECO:0000313" key="1">
    <source>
        <dbReference type="EMBL" id="RIY33914.1"/>
    </source>
</evidence>
<dbReference type="OrthoDB" id="9826930at2"/>
<dbReference type="Proteomes" id="UP000265964">
    <property type="component" value="Unassembled WGS sequence"/>
</dbReference>
<reference evidence="1 2" key="1">
    <citation type="submission" date="2017-08" db="EMBL/GenBank/DDBJ databases">
        <title>Reclassification of Bisgaard taxon 37 and 44.</title>
        <authorList>
            <person name="Christensen H."/>
        </authorList>
    </citation>
    <scope>NUCLEOTIDE SEQUENCE [LARGE SCALE GENOMIC DNA]</scope>
    <source>
        <strain evidence="1 2">EEAB3T1</strain>
    </source>
</reference>
<dbReference type="EMBL" id="NRJF01000180">
    <property type="protein sequence ID" value="RIY33914.1"/>
    <property type="molecule type" value="Genomic_DNA"/>
</dbReference>
<dbReference type="RefSeq" id="WP_119535048.1">
    <property type="nucleotide sequence ID" value="NZ_NRJF01000180.1"/>
</dbReference>
<evidence type="ECO:0000313" key="2">
    <source>
        <dbReference type="Proteomes" id="UP000265964"/>
    </source>
</evidence>